<dbReference type="eggNOG" id="COG0574">
    <property type="taxonomic scope" value="Bacteria"/>
</dbReference>
<dbReference type="GO" id="GO:0005524">
    <property type="term" value="F:ATP binding"/>
    <property type="evidence" value="ECO:0007669"/>
    <property type="project" value="InterPro"/>
</dbReference>
<dbReference type="RefSeq" id="WP_111089543.1">
    <property type="nucleotide sequence ID" value="NZ_ACJX03000001.1"/>
</dbReference>
<dbReference type="GO" id="GO:0016301">
    <property type="term" value="F:kinase activity"/>
    <property type="evidence" value="ECO:0007669"/>
    <property type="project" value="UniProtKB-KW"/>
</dbReference>
<dbReference type="Gene3D" id="3.30.470.20">
    <property type="entry name" value="ATP-grasp fold, B domain"/>
    <property type="match status" value="1"/>
</dbReference>
<protein>
    <submittedName>
        <fullName evidence="2">Pyruvate phosphate dikinase, PEP/pyruvate binding domain protein</fullName>
    </submittedName>
</protein>
<dbReference type="SUPFAM" id="SSF56059">
    <property type="entry name" value="Glutathione synthetase ATP-binding domain-like"/>
    <property type="match status" value="1"/>
</dbReference>
<dbReference type="PANTHER" id="PTHR43615">
    <property type="entry name" value="PHOSPHOENOLPYRUVATE SYNTHASE-RELATED"/>
    <property type="match status" value="1"/>
</dbReference>
<dbReference type="OrthoDB" id="9812167at2"/>
<evidence type="ECO:0000313" key="3">
    <source>
        <dbReference type="Proteomes" id="UP000005273"/>
    </source>
</evidence>
<dbReference type="Proteomes" id="UP000005273">
    <property type="component" value="Unassembled WGS sequence"/>
</dbReference>
<dbReference type="InterPro" id="IPR051549">
    <property type="entry name" value="PEP_Utilizing_Enz"/>
</dbReference>
<sequence>MGSEVSGRVREDKLASYFSWDPCNDDRFASSIVGAGHIGGKGRSLLFGMKSLLESGFDELVSTEMPESIFISIEAFDKFLSQIDDLDNVLEGEPERIEQRFLDAELPSYVRERIASFLECIDSPIAVRSSSMLEDSLKYSFAGKYRSRLLHASGDLNERVLAIENEIKRIYARTFFPTAVEYRNKHKLGDDKMGIIVMRASGKWKGRYYFPTTAGVGYSLNLRRWCTRLNVEDGLLRLVFGLGTMSTRRGYARIFSLSNPNLRPEGNHPYNVMRHSQESFQMIDGDRGDIVTYNINDKGILDYLLTHYGRELGEYAQVYREDDGNGYWENLDLSYFRQQEDDSKVCITFERFTRHNPDFFTRMQKLLKHLEDSMGAPVDIEFAYEPSERKLELLQARPLWTGCCESKFDERDLEGKLVILKADRMVTDGQLENVPYLVYVDHKIYVTAANKHEIARAIGEINKKLYPNSYILVAPGRVGSSNPALGIPVQYSELTNCKCIVEVGIPVLGFMPELSYGTHFYSDLEIDNVLYMPVFAGEKGNVFREEWFESTCCEKMQDLGIKIYKGSFDVYMDCARNIGIVAVRKGTCDGENMEDR</sequence>
<dbReference type="AlphaFoldDB" id="A0A0T5X9C8"/>
<evidence type="ECO:0000313" key="2">
    <source>
        <dbReference type="EMBL" id="KRT34986.1"/>
    </source>
</evidence>
<keyword evidence="2" id="KW-0808">Transferase</keyword>
<keyword evidence="3" id="KW-1185">Reference proteome</keyword>
<dbReference type="InterPro" id="IPR013815">
    <property type="entry name" value="ATP_grasp_subdomain_1"/>
</dbReference>
<dbReference type="Gene3D" id="3.30.1490.20">
    <property type="entry name" value="ATP-grasp fold, A domain"/>
    <property type="match status" value="1"/>
</dbReference>
<dbReference type="PANTHER" id="PTHR43615:SF1">
    <property type="entry name" value="PPDK_N DOMAIN-CONTAINING PROTEIN"/>
    <property type="match status" value="1"/>
</dbReference>
<name>A0A0T5X9C8_9BACT</name>
<organism evidence="2 3">
    <name type="scientific">Acetomicrobium hydrogeniformans ATCC BAA-1850</name>
    <dbReference type="NCBI Taxonomy" id="592015"/>
    <lineage>
        <taxon>Bacteria</taxon>
        <taxon>Thermotogati</taxon>
        <taxon>Synergistota</taxon>
        <taxon>Synergistia</taxon>
        <taxon>Synergistales</taxon>
        <taxon>Acetomicrobiaceae</taxon>
        <taxon>Acetomicrobium</taxon>
    </lineage>
</organism>
<proteinExistence type="predicted"/>
<dbReference type="InterPro" id="IPR002192">
    <property type="entry name" value="PPDK_AMP/ATP-bd"/>
</dbReference>
<reference evidence="3" key="1">
    <citation type="submission" date="2012-09" db="EMBL/GenBank/DDBJ databases">
        <authorList>
            <person name="Weinstock G."/>
            <person name="Sodergren E."/>
            <person name="Clifton S."/>
            <person name="Fulton L."/>
            <person name="Fulton B."/>
            <person name="Courtney L."/>
            <person name="Fronick C."/>
            <person name="Harrison M."/>
            <person name="Strong C."/>
            <person name="Farmer C."/>
            <person name="Delehaunty K."/>
            <person name="Markovic C."/>
            <person name="Hall O."/>
            <person name="Minx P."/>
            <person name="Tomlinson C."/>
            <person name="Mitreva M."/>
            <person name="Nelson J."/>
            <person name="Hou S."/>
            <person name="Wollam A."/>
            <person name="Pepin K.H."/>
            <person name="Johnson M."/>
            <person name="Bhonagiri V."/>
            <person name="Nash W.E."/>
            <person name="Suruliraj S."/>
            <person name="Warren W."/>
            <person name="Chinwalla A."/>
            <person name="Mardis E.R."/>
            <person name="Wilson R.K."/>
        </authorList>
    </citation>
    <scope>NUCLEOTIDE SEQUENCE [LARGE SCALE GENOMIC DNA]</scope>
    <source>
        <strain evidence="3">OS1</strain>
    </source>
</reference>
<feature type="domain" description="Pyruvate phosphate dikinase AMP/ATP-binding" evidence="1">
    <location>
        <begin position="37"/>
        <end position="399"/>
    </location>
</feature>
<dbReference type="Pfam" id="PF01326">
    <property type="entry name" value="PPDK_N"/>
    <property type="match status" value="1"/>
</dbReference>
<dbReference type="EMBL" id="ACJX03000001">
    <property type="protein sequence ID" value="KRT34986.1"/>
    <property type="molecule type" value="Genomic_DNA"/>
</dbReference>
<gene>
    <name evidence="2" type="ORF">HMPREF1705_04243</name>
</gene>
<keyword evidence="2" id="KW-0418">Kinase</keyword>
<accession>A0A0T5X9C8</accession>
<comment type="caution">
    <text evidence="2">The sequence shown here is derived from an EMBL/GenBank/DDBJ whole genome shotgun (WGS) entry which is preliminary data.</text>
</comment>
<keyword evidence="2" id="KW-0670">Pyruvate</keyword>
<evidence type="ECO:0000259" key="1">
    <source>
        <dbReference type="Pfam" id="PF01326"/>
    </source>
</evidence>
<dbReference type="STRING" id="592015.HMPREF1705_04243"/>